<evidence type="ECO:0000256" key="1">
    <source>
        <dbReference type="ARBA" id="ARBA00004903"/>
    </source>
</evidence>
<dbReference type="InterPro" id="IPR012259">
    <property type="entry name" value="DHFR"/>
</dbReference>
<dbReference type="PIRSF" id="PIRSF000194">
    <property type="entry name" value="DHFR"/>
    <property type="match status" value="1"/>
</dbReference>
<dbReference type="Proteomes" id="UP000429229">
    <property type="component" value="Unassembled WGS sequence"/>
</dbReference>
<dbReference type="FunFam" id="3.40.430.10:FF:000001">
    <property type="entry name" value="Dihydrofolate reductase"/>
    <property type="match status" value="1"/>
</dbReference>
<dbReference type="InterPro" id="IPR024072">
    <property type="entry name" value="DHFR-like_dom_sf"/>
</dbReference>
<dbReference type="PANTHER" id="PTHR48069">
    <property type="entry name" value="DIHYDROFOLATE REDUCTASE"/>
    <property type="match status" value="1"/>
</dbReference>
<name>A0A6I4U4S2_9SPHN</name>
<keyword evidence="11" id="KW-1185">Reference proteome</keyword>
<dbReference type="InterPro" id="IPR001796">
    <property type="entry name" value="DHFR_dom"/>
</dbReference>
<dbReference type="PANTHER" id="PTHR48069:SF3">
    <property type="entry name" value="DIHYDROFOLATE REDUCTASE"/>
    <property type="match status" value="1"/>
</dbReference>
<comment type="catalytic activity">
    <reaction evidence="8">
        <text>(6S)-5,6,7,8-tetrahydrofolate + NADP(+) = 7,8-dihydrofolate + NADPH + H(+)</text>
        <dbReference type="Rhea" id="RHEA:15009"/>
        <dbReference type="ChEBI" id="CHEBI:15378"/>
        <dbReference type="ChEBI" id="CHEBI:57451"/>
        <dbReference type="ChEBI" id="CHEBI:57453"/>
        <dbReference type="ChEBI" id="CHEBI:57783"/>
        <dbReference type="ChEBI" id="CHEBI:58349"/>
        <dbReference type="EC" id="1.5.1.3"/>
    </reaction>
</comment>
<evidence type="ECO:0000256" key="6">
    <source>
        <dbReference type="ARBA" id="ARBA00023002"/>
    </source>
</evidence>
<dbReference type="GO" id="GO:0070401">
    <property type="term" value="F:NADP+ binding"/>
    <property type="evidence" value="ECO:0007669"/>
    <property type="project" value="UniProtKB-ARBA"/>
</dbReference>
<sequence>MSRVSNATSAASSPDIVLVAAVAENGTIGLDGGLPWHIPADLKRFKALTMGKPMVMGRRTFESLPGLLPGRRHIVLTRDATYQAAGAEIAASLDDAFALADAPEIAVIGGGQIYTAALPRATRLELTEVHAQIEGDTHFPAIGDDWSETFRERRDGGDDRPAFSFVTLTRKAD</sequence>
<dbReference type="Pfam" id="PF00186">
    <property type="entry name" value="DHFR_1"/>
    <property type="match status" value="1"/>
</dbReference>
<reference evidence="10 11" key="1">
    <citation type="submission" date="2019-12" db="EMBL/GenBank/DDBJ databases">
        <title>Genomic-based taxomic classification of the family Erythrobacteraceae.</title>
        <authorList>
            <person name="Xu L."/>
        </authorList>
    </citation>
    <scope>NUCLEOTIDE SEQUENCE [LARGE SCALE GENOMIC DNA]</scope>
    <source>
        <strain evidence="10 11">LMG 29519</strain>
    </source>
</reference>
<dbReference type="CDD" id="cd00209">
    <property type="entry name" value="DHFR"/>
    <property type="match status" value="1"/>
</dbReference>
<comment type="similarity">
    <text evidence="2 8">Belongs to the dihydrofolate reductase family.</text>
</comment>
<gene>
    <name evidence="10" type="ORF">GRI68_12280</name>
</gene>
<dbReference type="GO" id="GO:0046654">
    <property type="term" value="P:tetrahydrofolate biosynthetic process"/>
    <property type="evidence" value="ECO:0007669"/>
    <property type="project" value="UniProtKB-UniPathway"/>
</dbReference>
<evidence type="ECO:0000256" key="5">
    <source>
        <dbReference type="ARBA" id="ARBA00022857"/>
    </source>
</evidence>
<keyword evidence="4 8" id="KW-0554">One-carbon metabolism</keyword>
<evidence type="ECO:0000256" key="7">
    <source>
        <dbReference type="ARBA" id="ARBA00025067"/>
    </source>
</evidence>
<dbReference type="SUPFAM" id="SSF53597">
    <property type="entry name" value="Dihydrofolate reductase-like"/>
    <property type="match status" value="1"/>
</dbReference>
<accession>A0A6I4U4S2</accession>
<dbReference type="OrthoDB" id="9804315at2"/>
<protein>
    <recommendedName>
        <fullName evidence="3 8">Dihydrofolate reductase</fullName>
        <ecNumber evidence="3 8">1.5.1.3</ecNumber>
    </recommendedName>
</protein>
<dbReference type="EC" id="1.5.1.3" evidence="3 8"/>
<dbReference type="UniPathway" id="UPA00077">
    <property type="reaction ID" value="UER00158"/>
</dbReference>
<evidence type="ECO:0000313" key="11">
    <source>
        <dbReference type="Proteomes" id="UP000429229"/>
    </source>
</evidence>
<dbReference type="GO" id="GO:0004146">
    <property type="term" value="F:dihydrofolate reductase activity"/>
    <property type="evidence" value="ECO:0007669"/>
    <property type="project" value="UniProtKB-EC"/>
</dbReference>
<dbReference type="GO" id="GO:0046452">
    <property type="term" value="P:dihydrofolate metabolic process"/>
    <property type="evidence" value="ECO:0007669"/>
    <property type="project" value="TreeGrafter"/>
</dbReference>
<evidence type="ECO:0000256" key="3">
    <source>
        <dbReference type="ARBA" id="ARBA00012856"/>
    </source>
</evidence>
<keyword evidence="6 8" id="KW-0560">Oxidoreductase</keyword>
<evidence type="ECO:0000256" key="8">
    <source>
        <dbReference type="PIRNR" id="PIRNR000194"/>
    </source>
</evidence>
<evidence type="ECO:0000259" key="9">
    <source>
        <dbReference type="PROSITE" id="PS51330"/>
    </source>
</evidence>
<dbReference type="GO" id="GO:0005829">
    <property type="term" value="C:cytosol"/>
    <property type="evidence" value="ECO:0007669"/>
    <property type="project" value="TreeGrafter"/>
</dbReference>
<organism evidence="10 11">
    <name type="scientific">Alteriqipengyuania halimionae</name>
    <dbReference type="NCBI Taxonomy" id="1926630"/>
    <lineage>
        <taxon>Bacteria</taxon>
        <taxon>Pseudomonadati</taxon>
        <taxon>Pseudomonadota</taxon>
        <taxon>Alphaproteobacteria</taxon>
        <taxon>Sphingomonadales</taxon>
        <taxon>Erythrobacteraceae</taxon>
        <taxon>Alteriqipengyuania</taxon>
    </lineage>
</organism>
<keyword evidence="5 8" id="KW-0521">NADP</keyword>
<dbReference type="EMBL" id="WTYR01000001">
    <property type="protein sequence ID" value="MXP10958.1"/>
    <property type="molecule type" value="Genomic_DNA"/>
</dbReference>
<dbReference type="GO" id="GO:0006730">
    <property type="term" value="P:one-carbon metabolic process"/>
    <property type="evidence" value="ECO:0007669"/>
    <property type="project" value="UniProtKB-KW"/>
</dbReference>
<proteinExistence type="inferred from homology"/>
<evidence type="ECO:0000256" key="4">
    <source>
        <dbReference type="ARBA" id="ARBA00022563"/>
    </source>
</evidence>
<comment type="function">
    <text evidence="7 8">Key enzyme in folate metabolism. Catalyzes an essential reaction for de novo glycine and purine synthesis, and for DNA precursor synthesis.</text>
</comment>
<feature type="domain" description="DHFR" evidence="9">
    <location>
        <begin position="15"/>
        <end position="170"/>
    </location>
</feature>
<comment type="pathway">
    <text evidence="1 8">Cofactor biosynthesis; tetrahydrofolate biosynthesis; 5,6,7,8-tetrahydrofolate from 7,8-dihydrofolate: step 1/1.</text>
</comment>
<dbReference type="PRINTS" id="PR00070">
    <property type="entry name" value="DHFR"/>
</dbReference>
<evidence type="ECO:0000256" key="2">
    <source>
        <dbReference type="ARBA" id="ARBA00009539"/>
    </source>
</evidence>
<evidence type="ECO:0000313" key="10">
    <source>
        <dbReference type="EMBL" id="MXP10958.1"/>
    </source>
</evidence>
<dbReference type="GO" id="GO:0046655">
    <property type="term" value="P:folic acid metabolic process"/>
    <property type="evidence" value="ECO:0007669"/>
    <property type="project" value="TreeGrafter"/>
</dbReference>
<dbReference type="Gene3D" id="3.40.430.10">
    <property type="entry name" value="Dihydrofolate Reductase, subunit A"/>
    <property type="match status" value="1"/>
</dbReference>
<dbReference type="AlphaFoldDB" id="A0A6I4U4S2"/>
<comment type="caution">
    <text evidence="10">The sequence shown here is derived from an EMBL/GenBank/DDBJ whole genome shotgun (WGS) entry which is preliminary data.</text>
</comment>
<dbReference type="PROSITE" id="PS51330">
    <property type="entry name" value="DHFR_2"/>
    <property type="match status" value="1"/>
</dbReference>